<evidence type="ECO:0000313" key="2">
    <source>
        <dbReference type="EMBL" id="GFD25857.1"/>
    </source>
</evidence>
<comment type="caution">
    <text evidence="2">The sequence shown here is derived from an EMBL/GenBank/DDBJ whole genome shotgun (WGS) entry which is preliminary data.</text>
</comment>
<sequence>MRSVDESVDEGIPEKEPRFDDEEADIQRAVEESLKSVHDAPQGLLPPWSLENQTLGNFNCFQRFKKREKR</sequence>
<gene>
    <name evidence="2" type="ORF">Tci_897826</name>
</gene>
<name>A0A699UT77_TANCI</name>
<dbReference type="AlphaFoldDB" id="A0A699UT77"/>
<dbReference type="EMBL" id="BKCJ011363889">
    <property type="protein sequence ID" value="GFD25857.1"/>
    <property type="molecule type" value="Genomic_DNA"/>
</dbReference>
<reference evidence="2" key="1">
    <citation type="journal article" date="2019" name="Sci. Rep.">
        <title>Draft genome of Tanacetum cinerariifolium, the natural source of mosquito coil.</title>
        <authorList>
            <person name="Yamashiro T."/>
            <person name="Shiraishi A."/>
            <person name="Satake H."/>
            <person name="Nakayama K."/>
        </authorList>
    </citation>
    <scope>NUCLEOTIDE SEQUENCE</scope>
</reference>
<feature type="compositionally biased region" description="Acidic residues" evidence="1">
    <location>
        <begin position="1"/>
        <end position="11"/>
    </location>
</feature>
<accession>A0A699UT77</accession>
<proteinExistence type="predicted"/>
<organism evidence="2">
    <name type="scientific">Tanacetum cinerariifolium</name>
    <name type="common">Dalmatian daisy</name>
    <name type="synonym">Chrysanthemum cinerariifolium</name>
    <dbReference type="NCBI Taxonomy" id="118510"/>
    <lineage>
        <taxon>Eukaryota</taxon>
        <taxon>Viridiplantae</taxon>
        <taxon>Streptophyta</taxon>
        <taxon>Embryophyta</taxon>
        <taxon>Tracheophyta</taxon>
        <taxon>Spermatophyta</taxon>
        <taxon>Magnoliopsida</taxon>
        <taxon>eudicotyledons</taxon>
        <taxon>Gunneridae</taxon>
        <taxon>Pentapetalae</taxon>
        <taxon>asterids</taxon>
        <taxon>campanulids</taxon>
        <taxon>Asterales</taxon>
        <taxon>Asteraceae</taxon>
        <taxon>Asteroideae</taxon>
        <taxon>Anthemideae</taxon>
        <taxon>Anthemidinae</taxon>
        <taxon>Tanacetum</taxon>
    </lineage>
</organism>
<protein>
    <submittedName>
        <fullName evidence="2">Uncharacterized protein</fullName>
    </submittedName>
</protein>
<feature type="non-terminal residue" evidence="2">
    <location>
        <position position="70"/>
    </location>
</feature>
<evidence type="ECO:0000256" key="1">
    <source>
        <dbReference type="SAM" id="MobiDB-lite"/>
    </source>
</evidence>
<feature type="region of interest" description="Disordered" evidence="1">
    <location>
        <begin position="1"/>
        <end position="24"/>
    </location>
</feature>